<reference evidence="3 4" key="1">
    <citation type="submission" date="2016-11" db="EMBL/GenBank/DDBJ databases">
        <authorList>
            <person name="Jaros S."/>
            <person name="Januszkiewicz K."/>
            <person name="Wedrychowicz H."/>
        </authorList>
    </citation>
    <scope>NUCLEOTIDE SEQUENCE [LARGE SCALE GENOMIC DNA]</scope>
    <source>
        <strain evidence="3 4">DSM 46144</strain>
    </source>
</reference>
<dbReference type="PANTHER" id="PTHR42760">
    <property type="entry name" value="SHORT-CHAIN DEHYDROGENASES/REDUCTASES FAMILY MEMBER"/>
    <property type="match status" value="1"/>
</dbReference>
<dbReference type="PANTHER" id="PTHR42760:SF133">
    <property type="entry name" value="3-OXOACYL-[ACYL-CARRIER-PROTEIN] REDUCTASE"/>
    <property type="match status" value="1"/>
</dbReference>
<dbReference type="InterPro" id="IPR036291">
    <property type="entry name" value="NAD(P)-bd_dom_sf"/>
</dbReference>
<dbReference type="GO" id="GO:0016616">
    <property type="term" value="F:oxidoreductase activity, acting on the CH-OH group of donors, NAD or NADP as acceptor"/>
    <property type="evidence" value="ECO:0007669"/>
    <property type="project" value="TreeGrafter"/>
</dbReference>
<dbReference type="EMBL" id="FRCS01000017">
    <property type="protein sequence ID" value="SHN46655.1"/>
    <property type="molecule type" value="Genomic_DNA"/>
</dbReference>
<dbReference type="STRING" id="134849.SAMN05443668_11738"/>
<dbReference type="AlphaFoldDB" id="A0A1M7RJY4"/>
<gene>
    <name evidence="3" type="ORF">SAMN05443668_11738</name>
</gene>
<evidence type="ECO:0000313" key="4">
    <source>
        <dbReference type="Proteomes" id="UP000184440"/>
    </source>
</evidence>
<dbReference type="InterPro" id="IPR020904">
    <property type="entry name" value="Sc_DH/Rdtase_CS"/>
</dbReference>
<dbReference type="PRINTS" id="PR00080">
    <property type="entry name" value="SDRFAMILY"/>
</dbReference>
<dbReference type="FunFam" id="3.40.50.720:FF:000084">
    <property type="entry name" value="Short-chain dehydrogenase reductase"/>
    <property type="match status" value="1"/>
</dbReference>
<dbReference type="SUPFAM" id="SSF51735">
    <property type="entry name" value="NAD(P)-binding Rossmann-fold domains"/>
    <property type="match status" value="1"/>
</dbReference>
<dbReference type="InterPro" id="IPR002347">
    <property type="entry name" value="SDR_fam"/>
</dbReference>
<dbReference type="RefSeq" id="WP_073264030.1">
    <property type="nucleotide sequence ID" value="NZ_FRCS01000017.1"/>
</dbReference>
<keyword evidence="4" id="KW-1185">Reference proteome</keyword>
<evidence type="ECO:0000256" key="1">
    <source>
        <dbReference type="ARBA" id="ARBA00006484"/>
    </source>
</evidence>
<accession>A0A1M7RJY4</accession>
<evidence type="ECO:0000313" key="3">
    <source>
        <dbReference type="EMBL" id="SHN46655.1"/>
    </source>
</evidence>
<dbReference type="Gene3D" id="3.40.50.720">
    <property type="entry name" value="NAD(P)-binding Rossmann-like Domain"/>
    <property type="match status" value="1"/>
</dbReference>
<dbReference type="OrthoDB" id="517007at2"/>
<evidence type="ECO:0000256" key="2">
    <source>
        <dbReference type="ARBA" id="ARBA00023002"/>
    </source>
</evidence>
<name>A0A1M7RJY4_9ACTN</name>
<dbReference type="PRINTS" id="PR00081">
    <property type="entry name" value="GDHRDH"/>
</dbReference>
<comment type="similarity">
    <text evidence="1">Belongs to the short-chain dehydrogenases/reductases (SDR) family.</text>
</comment>
<sequence>MTTVLDLFRLDGRVAVVTGASSGLGAGFAIALAEAGADVVLGARRAEGLAETAVAVEKLGRQCVTVPTDVTSPEQCTALVERAVESLGRVDVLVNNAGVSAVVPALREDPDTFRSVVDVNLMGAYWMSQACARVMAPGSAIVNVASVLGLVASSLPQAAYSASKAGLLGLTRDLSQQWAGRRGIRVNAIAPGFVATDMIAEMSEENLGTFLAHSPLGRLGTQRELDAALLFLASPASGYVTGTTLAVDGGMSGH</sequence>
<protein>
    <submittedName>
        <fullName evidence="3">NAD(P)-dependent dehydrogenase, short-chain alcohol dehydrogenase family</fullName>
    </submittedName>
</protein>
<proteinExistence type="inferred from homology"/>
<dbReference type="Proteomes" id="UP000184440">
    <property type="component" value="Unassembled WGS sequence"/>
</dbReference>
<dbReference type="Pfam" id="PF13561">
    <property type="entry name" value="adh_short_C2"/>
    <property type="match status" value="1"/>
</dbReference>
<organism evidence="3 4">
    <name type="scientific">Cryptosporangium aurantiacum</name>
    <dbReference type="NCBI Taxonomy" id="134849"/>
    <lineage>
        <taxon>Bacteria</taxon>
        <taxon>Bacillati</taxon>
        <taxon>Actinomycetota</taxon>
        <taxon>Actinomycetes</taxon>
        <taxon>Cryptosporangiales</taxon>
        <taxon>Cryptosporangiaceae</taxon>
        <taxon>Cryptosporangium</taxon>
    </lineage>
</organism>
<dbReference type="PROSITE" id="PS00061">
    <property type="entry name" value="ADH_SHORT"/>
    <property type="match status" value="1"/>
</dbReference>
<dbReference type="NCBIfam" id="NF005559">
    <property type="entry name" value="PRK07231.1"/>
    <property type="match status" value="1"/>
</dbReference>
<keyword evidence="2" id="KW-0560">Oxidoreductase</keyword>